<keyword evidence="1" id="KW-1133">Transmembrane helix</keyword>
<evidence type="ECO:0000256" key="1">
    <source>
        <dbReference type="SAM" id="Phobius"/>
    </source>
</evidence>
<organism evidence="3 4">
    <name type="scientific">Paraburkholderia unamae</name>
    <dbReference type="NCBI Taxonomy" id="219649"/>
    <lineage>
        <taxon>Bacteria</taxon>
        <taxon>Pseudomonadati</taxon>
        <taxon>Pseudomonadota</taxon>
        <taxon>Betaproteobacteria</taxon>
        <taxon>Burkholderiales</taxon>
        <taxon>Burkholderiaceae</taxon>
        <taxon>Paraburkholderia</taxon>
    </lineage>
</organism>
<feature type="transmembrane region" description="Helical" evidence="1">
    <location>
        <begin position="158"/>
        <end position="178"/>
    </location>
</feature>
<comment type="caution">
    <text evidence="3">The sequence shown here is derived from an EMBL/GenBank/DDBJ whole genome shotgun (WGS) entry which is preliminary data.</text>
</comment>
<evidence type="ECO:0000259" key="2">
    <source>
        <dbReference type="SMART" id="SM00014"/>
    </source>
</evidence>
<dbReference type="PANTHER" id="PTHR14969">
    <property type="entry name" value="SPHINGOSINE-1-PHOSPHATE PHOSPHOHYDROLASE"/>
    <property type="match status" value="1"/>
</dbReference>
<accession>A0ABX5KK45</accession>
<feature type="transmembrane region" description="Helical" evidence="1">
    <location>
        <begin position="61"/>
        <end position="80"/>
    </location>
</feature>
<feature type="transmembrane region" description="Helical" evidence="1">
    <location>
        <begin position="120"/>
        <end position="151"/>
    </location>
</feature>
<dbReference type="InterPro" id="IPR000326">
    <property type="entry name" value="PAP2/HPO"/>
</dbReference>
<dbReference type="PANTHER" id="PTHR14969:SF13">
    <property type="entry name" value="AT30094P"/>
    <property type="match status" value="1"/>
</dbReference>
<keyword evidence="1" id="KW-0472">Membrane</keyword>
<dbReference type="SMART" id="SM00014">
    <property type="entry name" value="acidPPc"/>
    <property type="match status" value="1"/>
</dbReference>
<dbReference type="Proteomes" id="UP000245712">
    <property type="component" value="Unassembled WGS sequence"/>
</dbReference>
<dbReference type="RefSeq" id="WP_116612085.1">
    <property type="nucleotide sequence ID" value="NZ_QEOB01000010.1"/>
</dbReference>
<feature type="domain" description="Phosphatidic acid phosphatase type 2/haloperoxidase" evidence="2">
    <location>
        <begin position="61"/>
        <end position="179"/>
    </location>
</feature>
<feature type="transmembrane region" description="Helical" evidence="1">
    <location>
        <begin position="190"/>
        <end position="211"/>
    </location>
</feature>
<proteinExistence type="predicted"/>
<dbReference type="EMBL" id="QEOB01000010">
    <property type="protein sequence ID" value="PVX81808.1"/>
    <property type="molecule type" value="Genomic_DNA"/>
</dbReference>
<keyword evidence="4" id="KW-1185">Reference proteome</keyword>
<feature type="transmembrane region" description="Helical" evidence="1">
    <location>
        <begin position="32"/>
        <end position="49"/>
    </location>
</feature>
<dbReference type="Pfam" id="PF01569">
    <property type="entry name" value="PAP2"/>
    <property type="match status" value="1"/>
</dbReference>
<name>A0ABX5KK45_9BURK</name>
<keyword evidence="1" id="KW-0812">Transmembrane</keyword>
<dbReference type="Gene3D" id="1.20.144.10">
    <property type="entry name" value="Phosphatidic acid phosphatase type 2/haloperoxidase"/>
    <property type="match status" value="1"/>
</dbReference>
<sequence length="237" mass="26522">MNAFDTAIQAWLVHIGSSSFAFTHAVHAIAEFYFTKGVVPLAILCAIWFHPGDAQRSHREIVVATLCGALSAFLLGRLFALTLPFRLRPLYDPAVHLSFPLASETPETMRLWSSFPSDHAALWMAVAVGIFLVWRWIGVLAIAHCVLFVCLPRVYLGLHYPTDVIAGAAIGAFCAWLFTRAPIRSRIAPFFLRFMELRPAVGYMLAFLFFFELATMFDEPRILAVFVVKQLHGGLLH</sequence>
<gene>
    <name evidence="3" type="ORF">C7402_110212</name>
</gene>
<evidence type="ECO:0000313" key="4">
    <source>
        <dbReference type="Proteomes" id="UP000245712"/>
    </source>
</evidence>
<evidence type="ECO:0000313" key="3">
    <source>
        <dbReference type="EMBL" id="PVX81808.1"/>
    </source>
</evidence>
<protein>
    <submittedName>
        <fullName evidence="3">Undecaprenyl-diphosphatase</fullName>
    </submittedName>
</protein>
<reference evidence="3 4" key="1">
    <citation type="submission" date="2018-05" db="EMBL/GenBank/DDBJ databases">
        <title>Genomic Encyclopedia of Type Strains, Phase IV (KMG-V): Genome sequencing to study the core and pangenomes of soil and plant-associated prokaryotes.</title>
        <authorList>
            <person name="Whitman W."/>
        </authorList>
    </citation>
    <scope>NUCLEOTIDE SEQUENCE [LARGE SCALE GENOMIC DNA]</scope>
    <source>
        <strain evidence="3 4">SCZa-39</strain>
    </source>
</reference>
<dbReference type="SUPFAM" id="SSF48317">
    <property type="entry name" value="Acid phosphatase/Vanadium-dependent haloperoxidase"/>
    <property type="match status" value="1"/>
</dbReference>
<dbReference type="InterPro" id="IPR036938">
    <property type="entry name" value="PAP2/HPO_sf"/>
</dbReference>